<proteinExistence type="predicted"/>
<organism evidence="1 2">
    <name type="scientific">Pseudomonas tehranensis</name>
    <dbReference type="NCBI Taxonomy" id="2745502"/>
    <lineage>
        <taxon>Bacteria</taxon>
        <taxon>Pseudomonadati</taxon>
        <taxon>Pseudomonadota</taxon>
        <taxon>Gammaproteobacteria</taxon>
        <taxon>Pseudomonadales</taxon>
        <taxon>Pseudomonadaceae</taxon>
        <taxon>Pseudomonas</taxon>
    </lineage>
</organism>
<evidence type="ECO:0000313" key="2">
    <source>
        <dbReference type="Proteomes" id="UP000617171"/>
    </source>
</evidence>
<dbReference type="EMBL" id="JABWQV010000002">
    <property type="protein sequence ID" value="MBC3345280.1"/>
    <property type="molecule type" value="Genomic_DNA"/>
</dbReference>
<protein>
    <submittedName>
        <fullName evidence="1">Uncharacterized protein</fullName>
    </submittedName>
</protein>
<name>A0ABR6UKZ3_9PSED</name>
<dbReference type="RefSeq" id="WP_186653412.1">
    <property type="nucleotide sequence ID" value="NZ_JABWQV010000002.1"/>
</dbReference>
<sequence>MAYQPVCLNSQKRPDACDLPAQLNLSIVAPVAHSYADGGKIPYQALATQNTPDVRPVSPAVTLVNLSGARILSPGFGGEKYSLPTHIIASIANKPAPRFSQAAVTLEGGNDLKQTKINAKEDKAIESNATFFELLICGPCDIVYCRSK</sequence>
<keyword evidence="2" id="KW-1185">Reference proteome</keyword>
<gene>
    <name evidence="1" type="ORF">HU811_01355</name>
</gene>
<reference evidence="1 2" key="1">
    <citation type="journal article" date="2020" name="Microorganisms">
        <title>Reliable Identification of Environmental Pseudomonas Isolates Using the rpoD Gene.</title>
        <authorList>
            <consortium name="The Broad Institute Genome Sequencing Platform"/>
            <person name="Girard L."/>
            <person name="Lood C."/>
            <person name="Rokni-Zadeh H."/>
            <person name="van Noort V."/>
            <person name="Lavigne R."/>
            <person name="De Mot R."/>
        </authorList>
    </citation>
    <scope>NUCLEOTIDE SEQUENCE [LARGE SCALE GENOMIC DNA]</scope>
    <source>
        <strain evidence="1 2">SWRI196</strain>
    </source>
</reference>
<evidence type="ECO:0000313" key="1">
    <source>
        <dbReference type="EMBL" id="MBC3345280.1"/>
    </source>
</evidence>
<accession>A0ABR6UKZ3</accession>
<comment type="caution">
    <text evidence="1">The sequence shown here is derived from an EMBL/GenBank/DDBJ whole genome shotgun (WGS) entry which is preliminary data.</text>
</comment>
<dbReference type="Proteomes" id="UP000617171">
    <property type="component" value="Unassembled WGS sequence"/>
</dbReference>